<dbReference type="PANTHER" id="PTHR36482:SF5">
    <property type="entry name" value="23 KDA JASMONATE-INDUCED PROTEIN-LIKE"/>
    <property type="match status" value="1"/>
</dbReference>
<sequence length="80" mass="9163">MAGNVFGKLVTEGTRLEREATPRKDSNADNKRDEAIAYVRNQKAKSGNEVSTLCIFYNATGETLYYDQEHSWYGRVWDLL</sequence>
<dbReference type="PANTHER" id="PTHR36482">
    <property type="entry name" value="OSJNBA0024J22.15 PROTEIN"/>
    <property type="match status" value="1"/>
</dbReference>
<dbReference type="EMBL" id="BKCJ011209758">
    <property type="protein sequence ID" value="GFD04163.1"/>
    <property type="molecule type" value="Genomic_DNA"/>
</dbReference>
<accession>A0A699T3X8</accession>
<proteinExistence type="predicted"/>
<protein>
    <submittedName>
        <fullName evidence="2">Uncharacterized protein</fullName>
    </submittedName>
</protein>
<organism evidence="2">
    <name type="scientific">Tanacetum cinerariifolium</name>
    <name type="common">Dalmatian daisy</name>
    <name type="synonym">Chrysanthemum cinerariifolium</name>
    <dbReference type="NCBI Taxonomy" id="118510"/>
    <lineage>
        <taxon>Eukaryota</taxon>
        <taxon>Viridiplantae</taxon>
        <taxon>Streptophyta</taxon>
        <taxon>Embryophyta</taxon>
        <taxon>Tracheophyta</taxon>
        <taxon>Spermatophyta</taxon>
        <taxon>Magnoliopsida</taxon>
        <taxon>eudicotyledons</taxon>
        <taxon>Gunneridae</taxon>
        <taxon>Pentapetalae</taxon>
        <taxon>asterids</taxon>
        <taxon>campanulids</taxon>
        <taxon>Asterales</taxon>
        <taxon>Asteraceae</taxon>
        <taxon>Asteroideae</taxon>
        <taxon>Anthemideae</taxon>
        <taxon>Anthemidinae</taxon>
        <taxon>Tanacetum</taxon>
    </lineage>
</organism>
<dbReference type="AlphaFoldDB" id="A0A699T3X8"/>
<feature type="region of interest" description="Disordered" evidence="1">
    <location>
        <begin position="1"/>
        <end position="32"/>
    </location>
</feature>
<dbReference type="Pfam" id="PF21230">
    <property type="entry name" value="Nakanori"/>
    <property type="match status" value="1"/>
</dbReference>
<evidence type="ECO:0000313" key="2">
    <source>
        <dbReference type="EMBL" id="GFD04163.1"/>
    </source>
</evidence>
<name>A0A699T3X8_TANCI</name>
<feature type="compositionally biased region" description="Basic and acidic residues" evidence="1">
    <location>
        <begin position="14"/>
        <end position="32"/>
    </location>
</feature>
<dbReference type="InterPro" id="IPR049065">
    <property type="entry name" value="Nakanori"/>
</dbReference>
<evidence type="ECO:0000256" key="1">
    <source>
        <dbReference type="SAM" id="MobiDB-lite"/>
    </source>
</evidence>
<dbReference type="InterPro" id="IPR053085">
    <property type="entry name" value="Jasmonate-induced_protein"/>
</dbReference>
<comment type="caution">
    <text evidence="2">The sequence shown here is derived from an EMBL/GenBank/DDBJ whole genome shotgun (WGS) entry which is preliminary data.</text>
</comment>
<gene>
    <name evidence="2" type="ORF">Tci_876132</name>
</gene>
<reference evidence="2" key="1">
    <citation type="journal article" date="2019" name="Sci. Rep.">
        <title>Draft genome of Tanacetum cinerariifolium, the natural source of mosquito coil.</title>
        <authorList>
            <person name="Yamashiro T."/>
            <person name="Shiraishi A."/>
            <person name="Satake H."/>
            <person name="Nakayama K."/>
        </authorList>
    </citation>
    <scope>NUCLEOTIDE SEQUENCE</scope>
</reference>